<keyword evidence="4" id="KW-0223">Dioxygenase</keyword>
<organism evidence="4 5">
    <name type="scientific">Passalora fulva</name>
    <name type="common">Tomato leaf mold</name>
    <name type="synonym">Cladosporium fulvum</name>
    <dbReference type="NCBI Taxonomy" id="5499"/>
    <lineage>
        <taxon>Eukaryota</taxon>
        <taxon>Fungi</taxon>
        <taxon>Dikarya</taxon>
        <taxon>Ascomycota</taxon>
        <taxon>Pezizomycotina</taxon>
        <taxon>Dothideomycetes</taxon>
        <taxon>Dothideomycetidae</taxon>
        <taxon>Mycosphaerellales</taxon>
        <taxon>Mycosphaerellaceae</taxon>
        <taxon>Fulvia</taxon>
    </lineage>
</organism>
<evidence type="ECO:0000256" key="3">
    <source>
        <dbReference type="SAM" id="MobiDB-lite"/>
    </source>
</evidence>
<accession>A0A9Q8PH38</accession>
<dbReference type="PANTHER" id="PTHR34598:SF3">
    <property type="entry name" value="OXIDOREDUCTASE AN1597"/>
    <property type="match status" value="1"/>
</dbReference>
<name>A0A9Q8PH38_PASFU</name>
<keyword evidence="1" id="KW-0560">Oxidoreductase</keyword>
<sequence length="244" mass="28064">MVTDFVEVLVSDLRRQEHKASLETCGFEIRGLRSTMAYEDFGGQERVDAVYVEDVKTQLREDFGASHIDIMRVRVRRRHPHFPLSIGTSFEHHQPSTAAHIDTTMDSAKAMVKDLLLHTGQSCRQGYFQILNVWKPLRGPLEDWPLAVCDQQTVDTTTDLAQSTILHQDYANHNCQVHYNKNQRWFYLSRQQPDEIMIFRQFDSRRPGNNGTPHSSFADPSTPAQATPRESVEVMAVLHFQPKI</sequence>
<reference evidence="4" key="1">
    <citation type="submission" date="2021-12" db="EMBL/GenBank/DDBJ databases">
        <authorList>
            <person name="Zaccaron A."/>
            <person name="Stergiopoulos I."/>
        </authorList>
    </citation>
    <scope>NUCLEOTIDE SEQUENCE</scope>
    <source>
        <strain evidence="4">Race5_Kim</strain>
    </source>
</reference>
<protein>
    <submittedName>
        <fullName evidence="4">Fe(II)/2-oxoglutarate-dependent dioxygenase nvfI</fullName>
    </submittedName>
</protein>
<dbReference type="GeneID" id="71989084"/>
<dbReference type="OrthoDB" id="412788at2759"/>
<dbReference type="RefSeq" id="XP_047766675.1">
    <property type="nucleotide sequence ID" value="XM_047908354.1"/>
</dbReference>
<dbReference type="AlphaFoldDB" id="A0A9Q8PH38"/>
<dbReference type="EMBL" id="CP090171">
    <property type="protein sequence ID" value="UJO22309.1"/>
    <property type="molecule type" value="Genomic_DNA"/>
</dbReference>
<feature type="compositionally biased region" description="Polar residues" evidence="3">
    <location>
        <begin position="207"/>
        <end position="225"/>
    </location>
</feature>
<dbReference type="OMA" id="VQMINIW"/>
<comment type="similarity">
    <text evidence="2">Belongs to the asaB hydroxylase/desaturase family.</text>
</comment>
<dbReference type="GO" id="GO:0051213">
    <property type="term" value="F:dioxygenase activity"/>
    <property type="evidence" value="ECO:0007669"/>
    <property type="project" value="UniProtKB-KW"/>
</dbReference>
<dbReference type="Proteomes" id="UP000756132">
    <property type="component" value="Chromosome 9"/>
</dbReference>
<feature type="region of interest" description="Disordered" evidence="3">
    <location>
        <begin position="203"/>
        <end position="229"/>
    </location>
</feature>
<evidence type="ECO:0000256" key="1">
    <source>
        <dbReference type="ARBA" id="ARBA00023002"/>
    </source>
</evidence>
<dbReference type="InterPro" id="IPR044053">
    <property type="entry name" value="AsaB-like"/>
</dbReference>
<dbReference type="NCBIfam" id="NF041278">
    <property type="entry name" value="CmcJ_NvfI_EfuI"/>
    <property type="match status" value="1"/>
</dbReference>
<evidence type="ECO:0000313" key="4">
    <source>
        <dbReference type="EMBL" id="UJO22309.1"/>
    </source>
</evidence>
<keyword evidence="5" id="KW-1185">Reference proteome</keyword>
<proteinExistence type="inferred from homology"/>
<evidence type="ECO:0000256" key="2">
    <source>
        <dbReference type="ARBA" id="ARBA00023604"/>
    </source>
</evidence>
<dbReference type="KEGG" id="ffu:CLAFUR5_09206"/>
<reference evidence="4" key="2">
    <citation type="journal article" date="2022" name="Microb. Genom.">
        <title>A chromosome-scale genome assembly of the tomato pathogen Cladosporium fulvum reveals a compartmentalized genome architecture and the presence of a dispensable chromosome.</title>
        <authorList>
            <person name="Zaccaron A.Z."/>
            <person name="Chen L.H."/>
            <person name="Samaras A."/>
            <person name="Stergiopoulos I."/>
        </authorList>
    </citation>
    <scope>NUCLEOTIDE SEQUENCE</scope>
    <source>
        <strain evidence="4">Race5_Kim</strain>
    </source>
</reference>
<dbReference type="PANTHER" id="PTHR34598">
    <property type="entry name" value="BLL6449 PROTEIN"/>
    <property type="match status" value="1"/>
</dbReference>
<evidence type="ECO:0000313" key="5">
    <source>
        <dbReference type="Proteomes" id="UP000756132"/>
    </source>
</evidence>
<gene>
    <name evidence="4" type="ORF">CLAFUR5_09206</name>
</gene>